<proteinExistence type="predicted"/>
<comment type="caution">
    <text evidence="1">The sequence shown here is derived from an EMBL/GenBank/DDBJ whole genome shotgun (WGS) entry which is preliminary data.</text>
</comment>
<evidence type="ECO:0000313" key="1">
    <source>
        <dbReference type="EMBL" id="CAF4220484.1"/>
    </source>
</evidence>
<sequence length="90" mass="10511">DDNQMIPIDFKNDFSWKGYFEHMINNLIKQLHIIIVGATSPGKSSLLSSLLGNHVNESQVARLGYFNIRSKQIQVDKFKHKYKTKVEKYR</sequence>
<dbReference type="AlphaFoldDB" id="A0A820CNM3"/>
<accession>A0A820CNM3</accession>
<reference evidence="1" key="1">
    <citation type="submission" date="2021-02" db="EMBL/GenBank/DDBJ databases">
        <authorList>
            <person name="Nowell W R."/>
        </authorList>
    </citation>
    <scope>NUCLEOTIDE SEQUENCE</scope>
</reference>
<protein>
    <submittedName>
        <fullName evidence="1">Uncharacterized protein</fullName>
    </submittedName>
</protein>
<gene>
    <name evidence="1" type="ORF">OXD698_LOCUS41848</name>
</gene>
<dbReference type="SUPFAM" id="SSF52540">
    <property type="entry name" value="P-loop containing nucleoside triphosphate hydrolases"/>
    <property type="match status" value="1"/>
</dbReference>
<name>A0A820CNM3_9BILA</name>
<feature type="non-terminal residue" evidence="1">
    <location>
        <position position="1"/>
    </location>
</feature>
<dbReference type="Gene3D" id="3.40.50.300">
    <property type="entry name" value="P-loop containing nucleotide triphosphate hydrolases"/>
    <property type="match status" value="1"/>
</dbReference>
<dbReference type="Proteomes" id="UP000663844">
    <property type="component" value="Unassembled WGS sequence"/>
</dbReference>
<organism evidence="1 2">
    <name type="scientific">Adineta steineri</name>
    <dbReference type="NCBI Taxonomy" id="433720"/>
    <lineage>
        <taxon>Eukaryota</taxon>
        <taxon>Metazoa</taxon>
        <taxon>Spiralia</taxon>
        <taxon>Gnathifera</taxon>
        <taxon>Rotifera</taxon>
        <taxon>Eurotatoria</taxon>
        <taxon>Bdelloidea</taxon>
        <taxon>Adinetida</taxon>
        <taxon>Adinetidae</taxon>
        <taxon>Adineta</taxon>
    </lineage>
</organism>
<dbReference type="InterPro" id="IPR027417">
    <property type="entry name" value="P-loop_NTPase"/>
</dbReference>
<evidence type="ECO:0000313" key="2">
    <source>
        <dbReference type="Proteomes" id="UP000663844"/>
    </source>
</evidence>
<dbReference type="EMBL" id="CAJOAZ010010421">
    <property type="protein sequence ID" value="CAF4220484.1"/>
    <property type="molecule type" value="Genomic_DNA"/>
</dbReference>